<keyword evidence="3" id="KW-1185">Reference proteome</keyword>
<dbReference type="EMBL" id="CP029822">
    <property type="protein sequence ID" value="AZS51398.1"/>
    <property type="molecule type" value="Genomic_DNA"/>
</dbReference>
<name>A0A3S9XGA9_9GAMM</name>
<protein>
    <submittedName>
        <fullName evidence="2">DUF2388 domain-containing protein</fullName>
    </submittedName>
</protein>
<gene>
    <name evidence="2" type="ORF">DM558_11750</name>
</gene>
<dbReference type="NCBIfam" id="TIGR02448">
    <property type="entry name" value="conserverd hypothetical protein"/>
    <property type="match status" value="1"/>
</dbReference>
<feature type="chain" id="PRO_5018974371" evidence="1">
    <location>
        <begin position="24"/>
        <end position="110"/>
    </location>
</feature>
<dbReference type="InterPro" id="IPR012661">
    <property type="entry name" value="CHP02448"/>
</dbReference>
<dbReference type="RefSeq" id="WP_127164156.1">
    <property type="nucleotide sequence ID" value="NZ_CP029822.1"/>
</dbReference>
<organism evidence="2 3">
    <name type="scientific">Entomomonas moraniae</name>
    <dbReference type="NCBI Taxonomy" id="2213226"/>
    <lineage>
        <taxon>Bacteria</taxon>
        <taxon>Pseudomonadati</taxon>
        <taxon>Pseudomonadota</taxon>
        <taxon>Gammaproteobacteria</taxon>
        <taxon>Pseudomonadales</taxon>
        <taxon>Pseudomonadaceae</taxon>
        <taxon>Entomomonas</taxon>
    </lineage>
</organism>
<evidence type="ECO:0000313" key="3">
    <source>
        <dbReference type="Proteomes" id="UP000273143"/>
    </source>
</evidence>
<feature type="signal peptide" evidence="1">
    <location>
        <begin position="1"/>
        <end position="23"/>
    </location>
</feature>
<dbReference type="KEGG" id="emo:DM558_11750"/>
<accession>A0A3S9XGA9</accession>
<evidence type="ECO:0000256" key="1">
    <source>
        <dbReference type="SAM" id="SignalP"/>
    </source>
</evidence>
<sequence length="110" mass="12113">MMKKLLYIMLALSTLLITSNAYAIDQTKDVLNITTRAFGRSLDFTSDTTTSTRDKFKLVEIAKQDAAAYVGSGGKIQGPYLTKAFEIIRADYPQAKNMSDIELAKAILAI</sequence>
<dbReference type="Proteomes" id="UP000273143">
    <property type="component" value="Chromosome"/>
</dbReference>
<keyword evidence="1" id="KW-0732">Signal</keyword>
<evidence type="ECO:0000313" key="2">
    <source>
        <dbReference type="EMBL" id="AZS51398.1"/>
    </source>
</evidence>
<dbReference type="Pfam" id="PF09498">
    <property type="entry name" value="DUF2388"/>
    <property type="match status" value="1"/>
</dbReference>
<reference evidence="3" key="1">
    <citation type="submission" date="2018-06" db="EMBL/GenBank/DDBJ databases">
        <title>Complete genome of Pseudomonas insecticola strain QZS01.</title>
        <authorList>
            <person name="Wang J."/>
            <person name="Su Q."/>
        </authorList>
    </citation>
    <scope>NUCLEOTIDE SEQUENCE [LARGE SCALE GENOMIC DNA]</scope>
    <source>
        <strain evidence="3">QZS01</strain>
    </source>
</reference>
<proteinExistence type="predicted"/>
<dbReference type="AlphaFoldDB" id="A0A3S9XGA9"/>